<dbReference type="PANTHER" id="PTHR43280">
    <property type="entry name" value="ARAC-FAMILY TRANSCRIPTIONAL REGULATOR"/>
    <property type="match status" value="1"/>
</dbReference>
<reference evidence="5 6" key="1">
    <citation type="submission" date="2023-03" db="EMBL/GenBank/DDBJ databases">
        <title>Novel Species.</title>
        <authorList>
            <person name="Ma S."/>
        </authorList>
    </citation>
    <scope>NUCLEOTIDE SEQUENCE [LARGE SCALE GENOMIC DNA]</scope>
    <source>
        <strain evidence="5 6">LIND6LT2</strain>
    </source>
</reference>
<evidence type="ECO:0000256" key="3">
    <source>
        <dbReference type="ARBA" id="ARBA00023163"/>
    </source>
</evidence>
<sequence>MNQLMSIHEIITPKPQLPVYFDIYHTYNQIIPNHWHNHVEILYIFEGTNHIVLNEEKYILHQNDLFVVNSGDIHFTRSLGASKVLLLQIPYELLEQCVEHFDRIQFRQYYPYKKLNEYPIYQKMISHLLNLANLYVQAEEGYQFLFISELYLFLHILYGNYSILKDPAKDTKSTKHLGRLKKIIDYVEQHYQEPIPLEQVASLVALNPEYFCRFFKKHMGLTFIKYLNLVRLARIHNDILQTDDSITIIQERHGFTNYKLFNHMFKEAYGCTPSNLRAKHIRHI</sequence>
<dbReference type="Pfam" id="PF02311">
    <property type="entry name" value="AraC_binding"/>
    <property type="match status" value="1"/>
</dbReference>
<dbReference type="RefSeq" id="WP_341876664.1">
    <property type="nucleotide sequence ID" value="NZ_CP121687.1"/>
</dbReference>
<keyword evidence="3" id="KW-0804">Transcription</keyword>
<dbReference type="PROSITE" id="PS01124">
    <property type="entry name" value="HTH_ARAC_FAMILY_2"/>
    <property type="match status" value="1"/>
</dbReference>
<accession>A0ABZ2Y2U4</accession>
<dbReference type="Proteomes" id="UP001486565">
    <property type="component" value="Chromosome"/>
</dbReference>
<dbReference type="PANTHER" id="PTHR43280:SF28">
    <property type="entry name" value="HTH-TYPE TRANSCRIPTIONAL ACTIVATOR RHAS"/>
    <property type="match status" value="1"/>
</dbReference>
<keyword evidence="6" id="KW-1185">Reference proteome</keyword>
<dbReference type="SUPFAM" id="SSF51182">
    <property type="entry name" value="RmlC-like cupins"/>
    <property type="match status" value="1"/>
</dbReference>
<dbReference type="SMART" id="SM00342">
    <property type="entry name" value="HTH_ARAC"/>
    <property type="match status" value="1"/>
</dbReference>
<dbReference type="Gene3D" id="1.10.10.60">
    <property type="entry name" value="Homeodomain-like"/>
    <property type="match status" value="2"/>
</dbReference>
<dbReference type="Pfam" id="PF12833">
    <property type="entry name" value="HTH_18"/>
    <property type="match status" value="1"/>
</dbReference>
<dbReference type="InterPro" id="IPR009057">
    <property type="entry name" value="Homeodomain-like_sf"/>
</dbReference>
<protein>
    <submittedName>
        <fullName evidence="5">Helix-turn-helix domain-containing protein</fullName>
    </submittedName>
</protein>
<dbReference type="InterPro" id="IPR011051">
    <property type="entry name" value="RmlC_Cupin_sf"/>
</dbReference>
<organism evidence="5 6">
    <name type="scientific">Defluviitalea saccharophila</name>
    <dbReference type="NCBI Taxonomy" id="879970"/>
    <lineage>
        <taxon>Bacteria</taxon>
        <taxon>Bacillati</taxon>
        <taxon>Bacillota</taxon>
        <taxon>Clostridia</taxon>
        <taxon>Lachnospirales</taxon>
        <taxon>Defluviitaleaceae</taxon>
        <taxon>Defluviitalea</taxon>
    </lineage>
</organism>
<keyword evidence="1" id="KW-0805">Transcription regulation</keyword>
<dbReference type="InterPro" id="IPR014710">
    <property type="entry name" value="RmlC-like_jellyroll"/>
</dbReference>
<name>A0ABZ2Y2U4_9FIRM</name>
<keyword evidence="2" id="KW-0238">DNA-binding</keyword>
<gene>
    <name evidence="5" type="ORF">QBE51_12950</name>
</gene>
<dbReference type="SUPFAM" id="SSF46689">
    <property type="entry name" value="Homeodomain-like"/>
    <property type="match status" value="2"/>
</dbReference>
<dbReference type="InterPro" id="IPR018060">
    <property type="entry name" value="HTH_AraC"/>
</dbReference>
<dbReference type="EMBL" id="CP121687">
    <property type="protein sequence ID" value="WZL69678.1"/>
    <property type="molecule type" value="Genomic_DNA"/>
</dbReference>
<evidence type="ECO:0000313" key="5">
    <source>
        <dbReference type="EMBL" id="WZL69678.1"/>
    </source>
</evidence>
<evidence type="ECO:0000256" key="1">
    <source>
        <dbReference type="ARBA" id="ARBA00023015"/>
    </source>
</evidence>
<dbReference type="InterPro" id="IPR003313">
    <property type="entry name" value="AraC-bd"/>
</dbReference>
<proteinExistence type="predicted"/>
<dbReference type="Gene3D" id="2.60.120.10">
    <property type="entry name" value="Jelly Rolls"/>
    <property type="match status" value="1"/>
</dbReference>
<evidence type="ECO:0000256" key="2">
    <source>
        <dbReference type="ARBA" id="ARBA00023125"/>
    </source>
</evidence>
<evidence type="ECO:0000313" key="6">
    <source>
        <dbReference type="Proteomes" id="UP001486565"/>
    </source>
</evidence>
<feature type="domain" description="HTH araC/xylS-type" evidence="4">
    <location>
        <begin position="181"/>
        <end position="279"/>
    </location>
</feature>
<evidence type="ECO:0000259" key="4">
    <source>
        <dbReference type="PROSITE" id="PS01124"/>
    </source>
</evidence>